<evidence type="ECO:0000256" key="10">
    <source>
        <dbReference type="PROSITE-ProRule" id="PRU00042"/>
    </source>
</evidence>
<dbReference type="GO" id="GO:0003676">
    <property type="term" value="F:nucleic acid binding"/>
    <property type="evidence" value="ECO:0007669"/>
    <property type="project" value="InterPro"/>
</dbReference>
<feature type="domain" description="C2H2-type" evidence="12">
    <location>
        <begin position="61"/>
        <end position="90"/>
    </location>
</feature>
<dbReference type="FunFam" id="3.30.160.60:FF:000299">
    <property type="entry name" value="Zinc finger protein 593"/>
    <property type="match status" value="1"/>
</dbReference>
<evidence type="ECO:0000256" key="3">
    <source>
        <dbReference type="ARBA" id="ARBA00022490"/>
    </source>
</evidence>
<dbReference type="InterPro" id="IPR051879">
    <property type="entry name" value="C2H2-ZF_Maturation_Protein"/>
</dbReference>
<evidence type="ECO:0008006" key="16">
    <source>
        <dbReference type="Google" id="ProtNLM"/>
    </source>
</evidence>
<evidence type="ECO:0000256" key="2">
    <source>
        <dbReference type="ARBA" id="ARBA00004496"/>
    </source>
</evidence>
<dbReference type="EMBL" id="BACD03000004">
    <property type="protein sequence ID" value="GAO46539.1"/>
    <property type="molecule type" value="Genomic_DNA"/>
</dbReference>
<evidence type="ECO:0000259" key="13">
    <source>
        <dbReference type="PROSITE" id="PS50171"/>
    </source>
</evidence>
<reference evidence="14 15" key="1">
    <citation type="journal article" date="2011" name="J. Gen. Appl. Microbiol.">
        <title>Draft genome sequencing of the enigmatic yeast Saitoella complicata.</title>
        <authorList>
            <person name="Nishida H."/>
            <person name="Hamamoto M."/>
            <person name="Sugiyama J."/>
        </authorList>
    </citation>
    <scope>NUCLEOTIDE SEQUENCE [LARGE SCALE GENOMIC DNA]</scope>
    <source>
        <strain evidence="14 15">NRRL Y-17804</strain>
    </source>
</reference>
<dbReference type="GO" id="GO:0042254">
    <property type="term" value="P:ribosome biogenesis"/>
    <property type="evidence" value="ECO:0007669"/>
    <property type="project" value="UniProtKB-KW"/>
</dbReference>
<dbReference type="Proteomes" id="UP000033140">
    <property type="component" value="Unassembled WGS sequence"/>
</dbReference>
<keyword evidence="4" id="KW-0690">Ribosome biogenesis</keyword>
<feature type="domain" description="Matrin-type" evidence="13">
    <location>
        <begin position="61"/>
        <end position="91"/>
    </location>
</feature>
<evidence type="ECO:0000313" key="15">
    <source>
        <dbReference type="Proteomes" id="UP000033140"/>
    </source>
</evidence>
<protein>
    <recommendedName>
        <fullName evidence="16">C2H2-type domain-containing protein</fullName>
    </recommendedName>
</protein>
<dbReference type="PANTHER" id="PTHR46095:SF1">
    <property type="entry name" value="ZINC FINGER PROTEIN 593"/>
    <property type="match status" value="1"/>
</dbReference>
<organism evidence="14 15">
    <name type="scientific">Saitoella complicata (strain BCRC 22490 / CBS 7301 / JCM 7358 / NBRC 10748 / NRRL Y-17804)</name>
    <dbReference type="NCBI Taxonomy" id="698492"/>
    <lineage>
        <taxon>Eukaryota</taxon>
        <taxon>Fungi</taxon>
        <taxon>Dikarya</taxon>
        <taxon>Ascomycota</taxon>
        <taxon>Taphrinomycotina</taxon>
        <taxon>Taphrinomycotina incertae sedis</taxon>
        <taxon>Saitoella</taxon>
    </lineage>
</organism>
<dbReference type="PANTHER" id="PTHR46095">
    <property type="entry name" value="ZINC FINGER PROTEIN 593"/>
    <property type="match status" value="1"/>
</dbReference>
<feature type="region of interest" description="Disordered" evidence="11">
    <location>
        <begin position="456"/>
        <end position="562"/>
    </location>
</feature>
<dbReference type="PROSITE" id="PS50157">
    <property type="entry name" value="ZINC_FINGER_C2H2_2"/>
    <property type="match status" value="1"/>
</dbReference>
<keyword evidence="8" id="KW-0539">Nucleus</keyword>
<dbReference type="SUPFAM" id="SSF57667">
    <property type="entry name" value="beta-beta-alpha zinc fingers"/>
    <property type="match status" value="1"/>
</dbReference>
<comment type="similarity">
    <text evidence="9">Belongs to the ZNF593/BUD20 C2H2-type zinc-finger protein family.</text>
</comment>
<dbReference type="AlphaFoldDB" id="A0A0E9N9N7"/>
<feature type="compositionally biased region" description="Low complexity" evidence="11">
    <location>
        <begin position="550"/>
        <end position="562"/>
    </location>
</feature>
<evidence type="ECO:0000256" key="5">
    <source>
        <dbReference type="ARBA" id="ARBA00022723"/>
    </source>
</evidence>
<keyword evidence="6 10" id="KW-0863">Zinc-finger</keyword>
<dbReference type="InterPro" id="IPR003604">
    <property type="entry name" value="Matrin/U1-like-C_Znf_C2H2"/>
</dbReference>
<evidence type="ECO:0000256" key="8">
    <source>
        <dbReference type="ARBA" id="ARBA00023242"/>
    </source>
</evidence>
<dbReference type="InterPro" id="IPR036236">
    <property type="entry name" value="Znf_C2H2_sf"/>
</dbReference>
<evidence type="ECO:0000259" key="12">
    <source>
        <dbReference type="PROSITE" id="PS50157"/>
    </source>
</evidence>
<dbReference type="STRING" id="698492.A0A0E9N9N7"/>
<gene>
    <name evidence="14" type="ORF">G7K_0769-t1</name>
</gene>
<evidence type="ECO:0000256" key="9">
    <source>
        <dbReference type="ARBA" id="ARBA00038064"/>
    </source>
</evidence>
<feature type="compositionally biased region" description="Low complexity" evidence="11">
    <location>
        <begin position="526"/>
        <end position="543"/>
    </location>
</feature>
<evidence type="ECO:0000313" key="14">
    <source>
        <dbReference type="EMBL" id="GAO46539.1"/>
    </source>
</evidence>
<dbReference type="SMART" id="SM00451">
    <property type="entry name" value="ZnF_U1"/>
    <property type="match status" value="1"/>
</dbReference>
<feature type="compositionally biased region" description="Polar residues" evidence="11">
    <location>
        <begin position="169"/>
        <end position="180"/>
    </location>
</feature>
<dbReference type="InterPro" id="IPR000690">
    <property type="entry name" value="Matrin/U1-C_Znf_C2H2"/>
</dbReference>
<dbReference type="GO" id="GO:0005737">
    <property type="term" value="C:cytoplasm"/>
    <property type="evidence" value="ECO:0007669"/>
    <property type="project" value="UniProtKB-SubCell"/>
</dbReference>
<evidence type="ECO:0000256" key="7">
    <source>
        <dbReference type="ARBA" id="ARBA00022833"/>
    </source>
</evidence>
<keyword evidence="15" id="KW-1185">Reference proteome</keyword>
<accession>A0A0E9N9N7</accession>
<evidence type="ECO:0000256" key="11">
    <source>
        <dbReference type="SAM" id="MobiDB-lite"/>
    </source>
</evidence>
<evidence type="ECO:0000256" key="4">
    <source>
        <dbReference type="ARBA" id="ARBA00022517"/>
    </source>
</evidence>
<keyword evidence="3" id="KW-0963">Cytoplasm</keyword>
<dbReference type="PROSITE" id="PS50171">
    <property type="entry name" value="ZF_MATRIN"/>
    <property type="match status" value="1"/>
</dbReference>
<keyword evidence="5" id="KW-0479">Metal-binding</keyword>
<evidence type="ECO:0000256" key="6">
    <source>
        <dbReference type="ARBA" id="ARBA00022771"/>
    </source>
</evidence>
<feature type="compositionally biased region" description="Polar residues" evidence="11">
    <location>
        <begin position="279"/>
        <end position="293"/>
    </location>
</feature>
<name>A0A0E9N9N7_SAICN</name>
<proteinExistence type="inferred from homology"/>
<dbReference type="PROSITE" id="PS00028">
    <property type="entry name" value="ZINC_FINGER_C2H2_1"/>
    <property type="match status" value="1"/>
</dbReference>
<dbReference type="InterPro" id="IPR022755">
    <property type="entry name" value="Znf_C2H2_jaz"/>
</dbReference>
<dbReference type="GO" id="GO:0043021">
    <property type="term" value="F:ribonucleoprotein complex binding"/>
    <property type="evidence" value="ECO:0007669"/>
    <property type="project" value="UniProtKB-ARBA"/>
</dbReference>
<feature type="region of interest" description="Disordered" evidence="11">
    <location>
        <begin position="335"/>
        <end position="376"/>
    </location>
</feature>
<dbReference type="InterPro" id="IPR013087">
    <property type="entry name" value="Znf_C2H2_type"/>
</dbReference>
<feature type="region of interest" description="Disordered" evidence="11">
    <location>
        <begin position="247"/>
        <end position="293"/>
    </location>
</feature>
<dbReference type="Pfam" id="PF12171">
    <property type="entry name" value="zf-C2H2_jaz"/>
    <property type="match status" value="1"/>
</dbReference>
<sequence>MGPVTGRGKSHSKTAKYAKSTIRMGRMLDQIHDDINDPDAKLKLDEKLAQVDEELPGLGQYYCKACAKYFETEHADVEHRRGKNHKKRVKLLKETPYSQAEAEAGVAIGVVSLQKKRAAQAAQKLTAVAEMMFIFVLRRLGFALSVSHLLRERKDHSSCIDHEALSSRTQVKTHIQQSRSPSKHSTEPDNLPHAGKISLEYPISLVVTPRIPSLHDSSYFPSKIKCLGGVHTPVLLNVEVSRGLPQVVEGSEQDDVLTDGRQDGRNSSSLVGSGGNSNTVAVTLSGPSGLSDQDSLVRTASGLEASDLISNESTRSVCCNTTVEEGVAVGSNVVRGSAKSGVGNDGNKGVDGDDGTSEASRAESRTGRVDVTSHGGSVSLTRVDNLVTDGNGVDVVPGRVRRNSADNLLDLRVGVGVVVDTDEDLQVVGDSGGENGVELGAVGTVDTDEAKTLAGDDRDVRSNGRGVLAATGGGVGRVSDTLTGGGGSGRGRSSSRRGGGGGGVNNGSGSRGDGGDNLSSGGGHISDNSGSGLDGLLNSSLNDSGGGDSLSGSTSSSGSVDSLSHVNDVSILATVVSVTAAG</sequence>
<keyword evidence="7" id="KW-0862">Zinc</keyword>
<reference evidence="14 15" key="2">
    <citation type="journal article" date="2014" name="J. Gen. Appl. Microbiol.">
        <title>The early diverging ascomycetous budding yeast Saitoella complicata has three histone deacetylases belonging to the Clr6, Hos2, and Rpd3 lineages.</title>
        <authorList>
            <person name="Nishida H."/>
            <person name="Matsumoto T."/>
            <person name="Kondo S."/>
            <person name="Hamamoto M."/>
            <person name="Yoshikawa H."/>
        </authorList>
    </citation>
    <scope>NUCLEOTIDE SEQUENCE [LARGE SCALE GENOMIC DNA]</scope>
    <source>
        <strain evidence="14 15">NRRL Y-17804</strain>
    </source>
</reference>
<comment type="caution">
    <text evidence="14">The sequence shown here is derived from an EMBL/GenBank/DDBJ whole genome shotgun (WGS) entry which is preliminary data.</text>
</comment>
<feature type="region of interest" description="Disordered" evidence="11">
    <location>
        <begin position="169"/>
        <end position="195"/>
    </location>
</feature>
<dbReference type="GO" id="GO:0005634">
    <property type="term" value="C:nucleus"/>
    <property type="evidence" value="ECO:0007669"/>
    <property type="project" value="UniProtKB-SubCell"/>
</dbReference>
<reference evidence="14 15" key="3">
    <citation type="journal article" date="2015" name="Genome Announc.">
        <title>Draft Genome Sequence of the Archiascomycetous Yeast Saitoella complicata.</title>
        <authorList>
            <person name="Yamauchi K."/>
            <person name="Kondo S."/>
            <person name="Hamamoto M."/>
            <person name="Takahashi Y."/>
            <person name="Ogura Y."/>
            <person name="Hayashi T."/>
            <person name="Nishida H."/>
        </authorList>
    </citation>
    <scope>NUCLEOTIDE SEQUENCE [LARGE SCALE GENOMIC DNA]</scope>
    <source>
        <strain evidence="14 15">NRRL Y-17804</strain>
    </source>
</reference>
<dbReference type="GO" id="GO:0008270">
    <property type="term" value="F:zinc ion binding"/>
    <property type="evidence" value="ECO:0007669"/>
    <property type="project" value="UniProtKB-KW"/>
</dbReference>
<evidence type="ECO:0000256" key="1">
    <source>
        <dbReference type="ARBA" id="ARBA00004123"/>
    </source>
</evidence>
<dbReference type="Gene3D" id="3.30.160.60">
    <property type="entry name" value="Classic Zinc Finger"/>
    <property type="match status" value="1"/>
</dbReference>
<feature type="compositionally biased region" description="Gly residues" evidence="11">
    <location>
        <begin position="497"/>
        <end position="512"/>
    </location>
</feature>
<comment type="subcellular location">
    <subcellularLocation>
        <location evidence="2">Cytoplasm</location>
    </subcellularLocation>
    <subcellularLocation>
        <location evidence="1">Nucleus</location>
    </subcellularLocation>
</comment>